<dbReference type="Proteomes" id="UP000294215">
    <property type="component" value="Unassembled WGS sequence"/>
</dbReference>
<dbReference type="InterPro" id="IPR036457">
    <property type="entry name" value="PPM-type-like_dom_sf"/>
</dbReference>
<dbReference type="GeneID" id="84673795"/>
<dbReference type="AlphaFoldDB" id="A0AB38HW25"/>
<dbReference type="Gene3D" id="3.60.40.10">
    <property type="entry name" value="PPM-type phosphatase domain"/>
    <property type="match status" value="1"/>
</dbReference>
<keyword evidence="1" id="KW-0614">Plasmid</keyword>
<evidence type="ECO:0008006" key="3">
    <source>
        <dbReference type="Google" id="ProtNLM"/>
    </source>
</evidence>
<name>A0AB38HW25_9HYPH</name>
<evidence type="ECO:0000313" key="1">
    <source>
        <dbReference type="EMBL" id="TBC04649.1"/>
    </source>
</evidence>
<comment type="caution">
    <text evidence="1">The sequence shown here is derived from an EMBL/GenBank/DDBJ whole genome shotgun (WGS) entry which is preliminary data.</text>
</comment>
<gene>
    <name evidence="1" type="ORF">ELH40_34755</name>
</gene>
<reference evidence="1 2" key="1">
    <citation type="submission" date="2019-02" db="EMBL/GenBank/DDBJ databases">
        <title>The genomic architecture of introgression among sibling species of bacteria.</title>
        <authorList>
            <person name="Cavassim M.I.A."/>
            <person name="Moeskjaer S."/>
            <person name="Moslemi C."/>
            <person name="Fields B."/>
            <person name="Bachmann A."/>
            <person name="Vilhjalmsson B."/>
            <person name="Schierup M.H."/>
            <person name="Young J.P.W."/>
            <person name="Andersen S.U."/>
        </authorList>
    </citation>
    <scope>NUCLEOTIDE SEQUENCE [LARGE SCALE GENOMIC DNA]</scope>
    <source>
        <strain evidence="1 2">SM92</strain>
        <plasmid evidence="1">pSM92_Rh03</plasmid>
    </source>
</reference>
<dbReference type="EMBL" id="SIMR01000004">
    <property type="protein sequence ID" value="TBC04649.1"/>
    <property type="molecule type" value="Genomic_DNA"/>
</dbReference>
<sequence>MKIEALWFSQQGTRTIDNRDHAGIGIRDGEFLAIVADGSTAGPMNGEYAQSIVEMVVDWFVGAADPFSNEHVLKALKQIHQTLRETFPRGSASILLFHVSERADLTVIHSGDCVLGWIDADIVWQTSPHTLANALAAMPLKDIAKSAIRHRLTQSFRAREYMSPEIFTQEQVAGIFLLATDGFWAELTEPEQIAFLGGDQSATAERDDRSVLELRISPNDSLEVSLNNRSSSNLYRKS</sequence>
<protein>
    <recommendedName>
        <fullName evidence="3">Serine/threonine protein phosphatase PrpC</fullName>
    </recommendedName>
</protein>
<organism evidence="1 2">
    <name type="scientific">Rhizobium ruizarguesonis</name>
    <dbReference type="NCBI Taxonomy" id="2081791"/>
    <lineage>
        <taxon>Bacteria</taxon>
        <taxon>Pseudomonadati</taxon>
        <taxon>Pseudomonadota</taxon>
        <taxon>Alphaproteobacteria</taxon>
        <taxon>Hyphomicrobiales</taxon>
        <taxon>Rhizobiaceae</taxon>
        <taxon>Rhizobium/Agrobacterium group</taxon>
        <taxon>Rhizobium</taxon>
    </lineage>
</organism>
<dbReference type="RefSeq" id="WP_027688943.1">
    <property type="nucleotide sequence ID" value="NZ_CP071681.1"/>
</dbReference>
<evidence type="ECO:0000313" key="2">
    <source>
        <dbReference type="Proteomes" id="UP000294215"/>
    </source>
</evidence>
<accession>A0AB38HW25</accession>
<dbReference type="SUPFAM" id="SSF81606">
    <property type="entry name" value="PP2C-like"/>
    <property type="match status" value="1"/>
</dbReference>
<geneLocation type="plasmid" evidence="1">
    <name>pSM92_Rh03</name>
</geneLocation>
<proteinExistence type="predicted"/>